<evidence type="ECO:0000313" key="3">
    <source>
        <dbReference type="EMBL" id="KIY71091.1"/>
    </source>
</evidence>
<protein>
    <recommendedName>
        <fullName evidence="5">Mid2 domain-containing protein</fullName>
    </recommendedName>
</protein>
<dbReference type="Proteomes" id="UP000054007">
    <property type="component" value="Unassembled WGS sequence"/>
</dbReference>
<dbReference type="AlphaFoldDB" id="A0A0D7BNC3"/>
<feature type="compositionally biased region" description="Polar residues" evidence="1">
    <location>
        <begin position="378"/>
        <end position="406"/>
    </location>
</feature>
<evidence type="ECO:0000256" key="2">
    <source>
        <dbReference type="SAM" id="Phobius"/>
    </source>
</evidence>
<proteinExistence type="predicted"/>
<accession>A0A0D7BNC3</accession>
<gene>
    <name evidence="3" type="ORF">CYLTODRAFT_487590</name>
</gene>
<evidence type="ECO:0000313" key="4">
    <source>
        <dbReference type="Proteomes" id="UP000054007"/>
    </source>
</evidence>
<reference evidence="3 4" key="1">
    <citation type="journal article" date="2015" name="Fungal Genet. Biol.">
        <title>Evolution of novel wood decay mechanisms in Agaricales revealed by the genome sequences of Fistulina hepatica and Cylindrobasidium torrendii.</title>
        <authorList>
            <person name="Floudas D."/>
            <person name="Held B.W."/>
            <person name="Riley R."/>
            <person name="Nagy L.G."/>
            <person name="Koehler G."/>
            <person name="Ransdell A.S."/>
            <person name="Younus H."/>
            <person name="Chow J."/>
            <person name="Chiniquy J."/>
            <person name="Lipzen A."/>
            <person name="Tritt A."/>
            <person name="Sun H."/>
            <person name="Haridas S."/>
            <person name="LaButti K."/>
            <person name="Ohm R.A."/>
            <person name="Kues U."/>
            <person name="Blanchette R.A."/>
            <person name="Grigoriev I.V."/>
            <person name="Minto R.E."/>
            <person name="Hibbett D.S."/>
        </authorList>
    </citation>
    <scope>NUCLEOTIDE SEQUENCE [LARGE SCALE GENOMIC DNA]</scope>
    <source>
        <strain evidence="3 4">FP15055 ss-10</strain>
    </source>
</reference>
<feature type="region of interest" description="Disordered" evidence="1">
    <location>
        <begin position="378"/>
        <end position="409"/>
    </location>
</feature>
<dbReference type="EMBL" id="KN880459">
    <property type="protein sequence ID" value="KIY71091.1"/>
    <property type="molecule type" value="Genomic_DNA"/>
</dbReference>
<dbReference type="STRING" id="1314674.A0A0D7BNC3"/>
<feature type="region of interest" description="Disordered" evidence="1">
    <location>
        <begin position="428"/>
        <end position="484"/>
    </location>
</feature>
<feature type="region of interest" description="Disordered" evidence="1">
    <location>
        <begin position="334"/>
        <end position="360"/>
    </location>
</feature>
<evidence type="ECO:0000256" key="1">
    <source>
        <dbReference type="SAM" id="MobiDB-lite"/>
    </source>
</evidence>
<feature type="region of interest" description="Disordered" evidence="1">
    <location>
        <begin position="275"/>
        <end position="302"/>
    </location>
</feature>
<feature type="compositionally biased region" description="Low complexity" evidence="1">
    <location>
        <begin position="334"/>
        <end position="351"/>
    </location>
</feature>
<feature type="compositionally biased region" description="Polar residues" evidence="1">
    <location>
        <begin position="281"/>
        <end position="296"/>
    </location>
</feature>
<name>A0A0D7BNC3_9AGAR</name>
<feature type="transmembrane region" description="Helical" evidence="2">
    <location>
        <begin position="183"/>
        <end position="208"/>
    </location>
</feature>
<keyword evidence="2" id="KW-0812">Transmembrane</keyword>
<evidence type="ECO:0008006" key="5">
    <source>
        <dbReference type="Google" id="ProtNLM"/>
    </source>
</evidence>
<keyword evidence="2" id="KW-0472">Membrane</keyword>
<keyword evidence="2" id="KW-1133">Transmembrane helix</keyword>
<keyword evidence="4" id="KW-1185">Reference proteome</keyword>
<feature type="compositionally biased region" description="Basic and acidic residues" evidence="1">
    <location>
        <begin position="442"/>
        <end position="459"/>
    </location>
</feature>
<sequence length="484" mass="50832">MSDNCTPYAVGTTSTVLATQSIVSTSISSSIETVPTATSTILSDCLTAGSNCTTDYSTLYATRTSVVSVPIYSDVPYTTSFSTSYTTICSDPPRVSVSEPPVTTITPTTSSISPTLVFVTSTTTFKPTAQSQTQPALTTVTSVEVTTLPDGSTRVITVTSTPTSPALTNTNMDSQAEGSSTPIGAVVGGVVGGLLALAMVGILIWYCIKKRQRRWDDIFDGYDESVLGHHGGPDTANTIKPTYPSNMVQVAHNPHYHGTTDDYFGKAELASAAATGAPAQNVGSANRTIPRSTGSPPSAADITPMHIPGGVVHPNAMSPLSRLPAAVAVAAGMPPTTRRSSSYGNYSNSSHGHTRNSYAEHYTGVPSAGQYTRHSSYAEHYTTQSSSSSDAYRTPPTSAEAVSSESDGGYFGFGVPVQARRRLTVINQGPDDVLDNPSSVSLDERIASRAYPVEKNRPYEEDEREDGAGPSGQDEMPPPAYHAI</sequence>
<organism evidence="3 4">
    <name type="scientific">Cylindrobasidium torrendii FP15055 ss-10</name>
    <dbReference type="NCBI Taxonomy" id="1314674"/>
    <lineage>
        <taxon>Eukaryota</taxon>
        <taxon>Fungi</taxon>
        <taxon>Dikarya</taxon>
        <taxon>Basidiomycota</taxon>
        <taxon>Agaricomycotina</taxon>
        <taxon>Agaricomycetes</taxon>
        <taxon>Agaricomycetidae</taxon>
        <taxon>Agaricales</taxon>
        <taxon>Marasmiineae</taxon>
        <taxon>Physalacriaceae</taxon>
        <taxon>Cylindrobasidium</taxon>
    </lineage>
</organism>